<evidence type="ECO:0000256" key="2">
    <source>
        <dbReference type="ARBA" id="ARBA00022578"/>
    </source>
</evidence>
<name>A0A108U895_9GAMM</name>
<accession>A0A108U895</accession>
<evidence type="ECO:0000256" key="1">
    <source>
        <dbReference type="ARBA" id="ARBA00010075"/>
    </source>
</evidence>
<reference evidence="7 8" key="1">
    <citation type="journal article" date="2014" name="Genome Announc.">
        <title>Draft Genome Sequence of Lysobacter capsici AZ78, a Bacterium Antagonistic to Plant-Pathogenic Oomycetes.</title>
        <authorList>
            <person name="Puopolo G."/>
            <person name="Sonego P."/>
            <person name="Engelen K."/>
            <person name="Pertot I."/>
        </authorList>
    </citation>
    <scope>NUCLEOTIDE SEQUENCE [LARGE SCALE GENOMIC DNA]</scope>
    <source>
        <strain evidence="7 8">AZ78</strain>
    </source>
</reference>
<sequence>MRSPDTQQPGLFSYVSVEERVPATHPIRTLRVLVDALLLELNDELARRYSNVGRPSIPPEHLLRATVLQVVYSVRSERLLMEQLNYNLLFRWFVGLNVDDRVWDHSTFSFNRERLFDERIAQRFFENTVLLARLQELVSNEHFSVDGTLLEAWASHKSFRRKDGSDDEDGGDFRGQKRGNDTHASTSDPDARLVRKSSGHQARLGYLANVLMENRNGLLIGVDVRIASGTGERDGHWRCWMPLAWASERVWARTGATTRVSSSTHCWHVELHRTSPATYRDDAARWTAARRTAGAMR</sequence>
<protein>
    <submittedName>
        <fullName evidence="7">Mobile element protein</fullName>
    </submittedName>
</protein>
<proteinExistence type="inferred from homology"/>
<dbReference type="Proteomes" id="UP000023435">
    <property type="component" value="Unassembled WGS sequence"/>
</dbReference>
<keyword evidence="4" id="KW-0233">DNA recombination</keyword>
<keyword evidence="2" id="KW-0815">Transposition</keyword>
<dbReference type="PANTHER" id="PTHR35604:SF2">
    <property type="entry name" value="TRANSPOSASE INSH FOR INSERTION SEQUENCE ELEMENT IS5A-RELATED"/>
    <property type="match status" value="1"/>
</dbReference>
<dbReference type="NCBIfam" id="NF033581">
    <property type="entry name" value="transpos_IS5_4"/>
    <property type="match status" value="1"/>
</dbReference>
<evidence type="ECO:0000313" key="7">
    <source>
        <dbReference type="EMBL" id="KWS04378.1"/>
    </source>
</evidence>
<dbReference type="EMBL" id="JAJA02000001">
    <property type="protein sequence ID" value="KWS04378.1"/>
    <property type="molecule type" value="Genomic_DNA"/>
</dbReference>
<keyword evidence="3" id="KW-0238">DNA-binding</keyword>
<keyword evidence="8" id="KW-1185">Reference proteome</keyword>
<dbReference type="InterPro" id="IPR047959">
    <property type="entry name" value="Transpos_IS5"/>
</dbReference>
<feature type="region of interest" description="Disordered" evidence="5">
    <location>
        <begin position="160"/>
        <end position="194"/>
    </location>
</feature>
<dbReference type="GO" id="GO:0032196">
    <property type="term" value="P:transposition"/>
    <property type="evidence" value="ECO:0007669"/>
    <property type="project" value="UniProtKB-KW"/>
</dbReference>
<evidence type="ECO:0000259" key="6">
    <source>
        <dbReference type="Pfam" id="PF05598"/>
    </source>
</evidence>
<organism evidence="7 8">
    <name type="scientific">Lysobacter capsici AZ78</name>
    <dbReference type="NCBI Taxonomy" id="1444315"/>
    <lineage>
        <taxon>Bacteria</taxon>
        <taxon>Pseudomonadati</taxon>
        <taxon>Pseudomonadota</taxon>
        <taxon>Gammaproteobacteria</taxon>
        <taxon>Lysobacterales</taxon>
        <taxon>Lysobacteraceae</taxon>
        <taxon>Lysobacter</taxon>
    </lineage>
</organism>
<dbReference type="AlphaFoldDB" id="A0A108U895"/>
<comment type="caution">
    <text evidence="7">The sequence shown here is derived from an EMBL/GenBank/DDBJ whole genome shotgun (WGS) entry which is preliminary data.</text>
</comment>
<dbReference type="GO" id="GO:0006310">
    <property type="term" value="P:DNA recombination"/>
    <property type="evidence" value="ECO:0007669"/>
    <property type="project" value="UniProtKB-KW"/>
</dbReference>
<dbReference type="GO" id="GO:0003677">
    <property type="term" value="F:DNA binding"/>
    <property type="evidence" value="ECO:0007669"/>
    <property type="project" value="UniProtKB-KW"/>
</dbReference>
<dbReference type="InterPro" id="IPR008490">
    <property type="entry name" value="Transposase_InsH_N"/>
</dbReference>
<feature type="domain" description="Transposase InsH N-terminal" evidence="6">
    <location>
        <begin position="16"/>
        <end position="114"/>
    </location>
</feature>
<evidence type="ECO:0000313" key="8">
    <source>
        <dbReference type="Proteomes" id="UP000023435"/>
    </source>
</evidence>
<dbReference type="Pfam" id="PF05598">
    <property type="entry name" value="DUF772"/>
    <property type="match status" value="1"/>
</dbReference>
<gene>
    <name evidence="7" type="ORF">AZ78_1927</name>
</gene>
<evidence type="ECO:0000256" key="5">
    <source>
        <dbReference type="SAM" id="MobiDB-lite"/>
    </source>
</evidence>
<feature type="compositionally biased region" description="Basic and acidic residues" evidence="5">
    <location>
        <begin position="171"/>
        <end position="181"/>
    </location>
</feature>
<comment type="similarity">
    <text evidence="1">Belongs to the transposase 11 family.</text>
</comment>
<evidence type="ECO:0000256" key="3">
    <source>
        <dbReference type="ARBA" id="ARBA00023125"/>
    </source>
</evidence>
<dbReference type="PANTHER" id="PTHR35604">
    <property type="entry name" value="TRANSPOSASE INSH FOR INSERTION SEQUENCE ELEMENT IS5A-RELATED"/>
    <property type="match status" value="1"/>
</dbReference>
<evidence type="ECO:0000256" key="4">
    <source>
        <dbReference type="ARBA" id="ARBA00023172"/>
    </source>
</evidence>